<dbReference type="Pfam" id="PF04717">
    <property type="entry name" value="Phage_base_V"/>
    <property type="match status" value="1"/>
</dbReference>
<reference evidence="3" key="1">
    <citation type="journal article" date="2013" name="Lancet">
        <title>First case of E anophelis outbreak in an intensive-care unit.</title>
        <authorList>
            <person name="Teo J."/>
            <person name="Tan S.Y."/>
            <person name="Tay M."/>
            <person name="Ding Y."/>
            <person name="Kjelleberg S."/>
            <person name="Givskov M."/>
            <person name="Lin R.T."/>
            <person name="Yang L."/>
        </authorList>
    </citation>
    <scope>NUCLEOTIDE SEQUENCE [LARGE SCALE GENOMIC DNA]</scope>
    <source>
        <strain evidence="3">NUHP1</strain>
    </source>
</reference>
<accession>A0A077EIX7</accession>
<dbReference type="Gene3D" id="2.30.110.50">
    <property type="match status" value="1"/>
</dbReference>
<dbReference type="Gene3D" id="2.40.50.230">
    <property type="entry name" value="Gp5 N-terminal domain"/>
    <property type="match status" value="1"/>
</dbReference>
<dbReference type="SUPFAM" id="SSF69255">
    <property type="entry name" value="gp5 N-terminal domain-like"/>
    <property type="match status" value="1"/>
</dbReference>
<dbReference type="SUPFAM" id="SSF69279">
    <property type="entry name" value="Phage tail proteins"/>
    <property type="match status" value="1"/>
</dbReference>
<dbReference type="KEGG" id="eao:BD94_1710"/>
<organism evidence="3 4">
    <name type="scientific">Elizabethkingia anophelis NUHP1</name>
    <dbReference type="NCBI Taxonomy" id="1338011"/>
    <lineage>
        <taxon>Bacteria</taxon>
        <taxon>Pseudomonadati</taxon>
        <taxon>Bacteroidota</taxon>
        <taxon>Flavobacteriia</taxon>
        <taxon>Flavobacteriales</taxon>
        <taxon>Weeksellaceae</taxon>
        <taxon>Elizabethkingia</taxon>
    </lineage>
</organism>
<evidence type="ECO:0000259" key="1">
    <source>
        <dbReference type="Pfam" id="PF04717"/>
    </source>
</evidence>
<evidence type="ECO:0000313" key="3">
    <source>
        <dbReference type="EMBL" id="AIL45485.1"/>
    </source>
</evidence>
<dbReference type="InterPro" id="IPR037026">
    <property type="entry name" value="Vgr_OB-fold_dom_sf"/>
</dbReference>
<dbReference type="Pfam" id="PF22178">
    <property type="entry name" value="Gp5_trimer_C"/>
    <property type="match status" value="1"/>
</dbReference>
<dbReference type="RefSeq" id="WP_024566866.1">
    <property type="nucleotide sequence ID" value="NZ_CP007547.1"/>
</dbReference>
<evidence type="ECO:0000313" key="4">
    <source>
        <dbReference type="Proteomes" id="UP000028933"/>
    </source>
</evidence>
<dbReference type="InterPro" id="IPR054030">
    <property type="entry name" value="Gp5_Vgr_C"/>
</dbReference>
<feature type="domain" description="Gp5/Type VI secretion system Vgr C-terminal trimerisation" evidence="2">
    <location>
        <begin position="530"/>
        <end position="615"/>
    </location>
</feature>
<reference evidence="3" key="2">
    <citation type="journal article" date="2015" name="Genome Biol. Evol.">
        <title>Complete Genome Sequence and Transcriptomic Analysis of the Novel Pathogen Elizabethkingia anophelis in Response to Oxidative Stress.</title>
        <authorList>
            <person name="Li Y."/>
            <person name="Liu Y."/>
            <person name="Chew S.C."/>
            <person name="Tay M."/>
            <person name="Salido M.M."/>
            <person name="Teo J."/>
            <person name="Lauro F.M."/>
            <person name="Givskov M."/>
            <person name="Yang L."/>
        </authorList>
    </citation>
    <scope>NUCLEOTIDE SEQUENCE</scope>
    <source>
        <strain evidence="3">NUHP1</strain>
    </source>
</reference>
<proteinExistence type="predicted"/>
<dbReference type="SUPFAM" id="SSF69349">
    <property type="entry name" value="Phage fibre proteins"/>
    <property type="match status" value="1"/>
</dbReference>
<dbReference type="HOGENOM" id="CLU_019505_4_0_10"/>
<dbReference type="InterPro" id="IPR006531">
    <property type="entry name" value="Gp5/Vgr_OB"/>
</dbReference>
<dbReference type="EMBL" id="CP007547">
    <property type="protein sequence ID" value="AIL45485.1"/>
    <property type="molecule type" value="Genomic_DNA"/>
</dbReference>
<protein>
    <submittedName>
        <fullName evidence="3">VgrG protein</fullName>
    </submittedName>
</protein>
<dbReference type="Gene3D" id="3.55.50.10">
    <property type="entry name" value="Baseplate protein-like domains"/>
    <property type="match status" value="1"/>
</dbReference>
<dbReference type="AlphaFoldDB" id="A0A077EIX7"/>
<feature type="domain" description="Gp5/Type VI secretion system Vgr protein OB-fold" evidence="1">
    <location>
        <begin position="404"/>
        <end position="482"/>
    </location>
</feature>
<dbReference type="Gene3D" id="4.10.220.110">
    <property type="match status" value="1"/>
</dbReference>
<dbReference type="STRING" id="1338011.BD94_1710"/>
<gene>
    <name evidence="3" type="ORF">BD94_1710</name>
</gene>
<dbReference type="Proteomes" id="UP000028933">
    <property type="component" value="Chromosome"/>
</dbReference>
<dbReference type="eggNOG" id="COG3501">
    <property type="taxonomic scope" value="Bacteria"/>
</dbReference>
<evidence type="ECO:0000259" key="2">
    <source>
        <dbReference type="Pfam" id="PF22178"/>
    </source>
</evidence>
<name>A0A077EIX7_9FLAO</name>
<sequence length="657" mass="71925">MKKNGQPEDVFFSPPKFAPDNNADGIKENHHSGINRLVKLSIVVDGQVIKYYKHFKLKQSARGHHYFELTLAHDALGERQDHQLSQANQFLGNRLTVKIMYKDIASSPERVFVGVITQVGFSQDSHSLGNIVLKGYSPTILLDAAPHTQSFGGTQPVNMGIIATNVIKQGIDSSKYDVRVDAKASSQILYSAQYDETHYNYLARMAEAYGEQFYYDGEVLHFGNMPPQNKPIELTYGSNVTDVNVELKAVHLKPEYYGYNSSSNTKLTSGETSINHKSDLAQKAYQKNKGIFTTPSLRVAPIKAITDMDVVNSQTSTSGSQAVEVFTVSGGTTVPFLYPGCVSDLKMRKQDSNQTSYFTRLMVTEVTHEVDTLGHYTGHFEAIASDTGYMPKPDFVVPIAQPQIATVISNTDPESQGRVTVKFDWQQSDTTNFIRMMSPDAGGTDQITQNRGYVAIPEVGDQVMVGFVHNHPDRPFVMGGIFHGGTGLGGGVNNHLKSIQTRSGIKVLMNDAEGSVNIIDPSGNTYFMDGKGNITVTAPKDMSFNAGANLNISVGQNMTTTVGANQSNTIGMNKVDNITMNHNESVGAMKNMAIGANFMTNVTGKLTHYVKGDMETFGEKEHRLTSLKGVEVNSKGNVEHHAEKEVMNNSGEKSKSQ</sequence>